<evidence type="ECO:0000256" key="1">
    <source>
        <dbReference type="SAM" id="Phobius"/>
    </source>
</evidence>
<keyword evidence="1" id="KW-1133">Transmembrane helix</keyword>
<dbReference type="InterPro" id="IPR047709">
    <property type="entry name" value="HpsJ-like"/>
</dbReference>
<reference evidence="2" key="1">
    <citation type="submission" date="2020-05" db="EMBL/GenBank/DDBJ databases">
        <authorList>
            <person name="Zhu T."/>
            <person name="Keshari N."/>
            <person name="Lu X."/>
        </authorList>
    </citation>
    <scope>NUCLEOTIDE SEQUENCE</scope>
    <source>
        <strain evidence="2">NK1-12</strain>
    </source>
</reference>
<dbReference type="NCBIfam" id="NF038305">
    <property type="entry name" value="HpsJ_fam"/>
    <property type="match status" value="1"/>
</dbReference>
<organism evidence="2">
    <name type="scientific">Leptolyngbya sp. NK1-12</name>
    <dbReference type="NCBI Taxonomy" id="2547451"/>
    <lineage>
        <taxon>Bacteria</taxon>
        <taxon>Bacillati</taxon>
        <taxon>Cyanobacteriota</taxon>
        <taxon>Cyanophyceae</taxon>
        <taxon>Leptolyngbyales</taxon>
        <taxon>Leptolyngbyaceae</taxon>
        <taxon>Leptolyngbya group</taxon>
        <taxon>Leptolyngbya</taxon>
    </lineage>
</organism>
<gene>
    <name evidence="2" type="ORF">HJG54_09005</name>
</gene>
<sequence length="259" mass="28876">MTSKKVSSSRSVPSLVALILKTAGVVITLAALLDMFILPLPYQFLDRSWQISFVTAWVERGIVPLVGIVLFLIGFAVEGSLEKEKKSLWQDPRFWAYVLASLLGLLYVLMFPLHLNNVRLANQSAIEQVNQQATEAETELNNQVNTEIESRRQQISQLLTASDSEISQLVQAGQLTQEQATLIKGFKANPSSVEPFLKKQEGELRNQVQTEIGIRKQKAQESRKTEDLKSGLRIGLSSLLLAVGFITVGWTGLRNLRRS</sequence>
<proteinExistence type="predicted"/>
<accession>A0AA96WEB2</accession>
<protein>
    <submittedName>
        <fullName evidence="2">Uncharacterized protein</fullName>
    </submittedName>
</protein>
<name>A0AA96WEB2_9CYAN</name>
<dbReference type="AlphaFoldDB" id="A0AA96WEB2"/>
<keyword evidence="1" id="KW-0812">Transmembrane</keyword>
<evidence type="ECO:0000313" key="2">
    <source>
        <dbReference type="EMBL" id="WNZ22985.1"/>
    </source>
</evidence>
<feature type="transmembrane region" description="Helical" evidence="1">
    <location>
        <begin position="234"/>
        <end position="253"/>
    </location>
</feature>
<feature type="transmembrane region" description="Helical" evidence="1">
    <location>
        <begin position="12"/>
        <end position="42"/>
    </location>
</feature>
<dbReference type="EMBL" id="CP053586">
    <property type="protein sequence ID" value="WNZ22985.1"/>
    <property type="molecule type" value="Genomic_DNA"/>
</dbReference>
<feature type="transmembrane region" description="Helical" evidence="1">
    <location>
        <begin position="62"/>
        <end position="82"/>
    </location>
</feature>
<feature type="transmembrane region" description="Helical" evidence="1">
    <location>
        <begin position="94"/>
        <end position="115"/>
    </location>
</feature>
<dbReference type="RefSeq" id="WP_316434544.1">
    <property type="nucleotide sequence ID" value="NZ_CP053586.1"/>
</dbReference>
<keyword evidence="1" id="KW-0472">Membrane</keyword>